<dbReference type="Proteomes" id="UP000035740">
    <property type="component" value="Unassembled WGS sequence"/>
</dbReference>
<evidence type="ECO:0000313" key="3">
    <source>
        <dbReference type="Proteomes" id="UP000035740"/>
    </source>
</evidence>
<accession>A0A0J7YM67</accession>
<name>A0A0J7YM67_BETVV</name>
<evidence type="ECO:0000313" key="2">
    <source>
        <dbReference type="EMBL" id="KMS64716.1"/>
    </source>
</evidence>
<organism evidence="2 3">
    <name type="scientific">Beta vulgaris subsp. vulgaris</name>
    <name type="common">Beet</name>
    <dbReference type="NCBI Taxonomy" id="3555"/>
    <lineage>
        <taxon>Eukaryota</taxon>
        <taxon>Viridiplantae</taxon>
        <taxon>Streptophyta</taxon>
        <taxon>Embryophyta</taxon>
        <taxon>Tracheophyta</taxon>
        <taxon>Spermatophyta</taxon>
        <taxon>Magnoliopsida</taxon>
        <taxon>eudicotyledons</taxon>
        <taxon>Gunneridae</taxon>
        <taxon>Pentapetalae</taxon>
        <taxon>Caryophyllales</taxon>
        <taxon>Chenopodiaceae</taxon>
        <taxon>Betoideae</taxon>
        <taxon>Beta</taxon>
    </lineage>
</organism>
<feature type="compositionally biased region" description="Basic residues" evidence="1">
    <location>
        <begin position="65"/>
        <end position="77"/>
    </location>
</feature>
<gene>
    <name evidence="2" type="ORF">BVRB_017410</name>
</gene>
<feature type="region of interest" description="Disordered" evidence="1">
    <location>
        <begin position="25"/>
        <end position="98"/>
    </location>
</feature>
<protein>
    <submittedName>
        <fullName evidence="2">Uncharacterized protein</fullName>
    </submittedName>
</protein>
<evidence type="ECO:0000256" key="1">
    <source>
        <dbReference type="SAM" id="MobiDB-lite"/>
    </source>
</evidence>
<dbReference type="EMBL" id="KQ124684">
    <property type="protein sequence ID" value="KMS64716.1"/>
    <property type="molecule type" value="Genomic_DNA"/>
</dbReference>
<reference evidence="2 3" key="1">
    <citation type="journal article" date="2014" name="Nature">
        <title>The genome of the recently domesticated crop plant sugar beet (Beta vulgaris).</title>
        <authorList>
            <person name="Dohm J.C."/>
            <person name="Minoche A.E."/>
            <person name="Holtgrawe D."/>
            <person name="Capella-Gutierrez S."/>
            <person name="Zakrzewski F."/>
            <person name="Tafer H."/>
            <person name="Rupp O."/>
            <person name="Sorensen T.R."/>
            <person name="Stracke R."/>
            <person name="Reinhardt R."/>
            <person name="Goesmann A."/>
            <person name="Kraft T."/>
            <person name="Schulz B."/>
            <person name="Stadler P.F."/>
            <person name="Schmidt T."/>
            <person name="Gabaldon T."/>
            <person name="Lehrach H."/>
            <person name="Weisshaar B."/>
            <person name="Himmelbauer H."/>
        </authorList>
    </citation>
    <scope>NUCLEOTIDE SEQUENCE [LARGE SCALE GENOMIC DNA]</scope>
    <source>
        <tissue evidence="2">Taproot</tissue>
    </source>
</reference>
<proteinExistence type="predicted"/>
<dbReference type="Gramene" id="KMS64716">
    <property type="protein sequence ID" value="KMS64716"/>
    <property type="gene ID" value="BVRB_017410"/>
</dbReference>
<keyword evidence="3" id="KW-1185">Reference proteome</keyword>
<dbReference type="AlphaFoldDB" id="A0A0J7YM67"/>
<sequence>MEENILPLSRKAPPRIPTGLQYAATRAAATTTKQPPQRHQPRWHNHHEPTRRLSGSTAKTTTATKQRRREKTRHQRCRQGEAPASSKGGKLRQAWAPA</sequence>